<dbReference type="SUPFAM" id="SSF53182">
    <property type="entry name" value="Pyrrolidone carboxyl peptidase (pyroglutamate aminopeptidase)"/>
    <property type="match status" value="1"/>
</dbReference>
<evidence type="ECO:0000256" key="1">
    <source>
        <dbReference type="SAM" id="MobiDB-lite"/>
    </source>
</evidence>
<dbReference type="Proteomes" id="UP000626109">
    <property type="component" value="Unassembled WGS sequence"/>
</dbReference>
<dbReference type="AlphaFoldDB" id="A0A813JXM9"/>
<comment type="caution">
    <text evidence="2">The sequence shown here is derived from an EMBL/GenBank/DDBJ whole genome shotgun (WGS) entry which is preliminary data.</text>
</comment>
<proteinExistence type="predicted"/>
<organism evidence="2 3">
    <name type="scientific">Polarella glacialis</name>
    <name type="common">Dinoflagellate</name>
    <dbReference type="NCBI Taxonomy" id="89957"/>
    <lineage>
        <taxon>Eukaryota</taxon>
        <taxon>Sar</taxon>
        <taxon>Alveolata</taxon>
        <taxon>Dinophyceae</taxon>
        <taxon>Suessiales</taxon>
        <taxon>Suessiaceae</taxon>
        <taxon>Polarella</taxon>
    </lineage>
</organism>
<evidence type="ECO:0000313" key="2">
    <source>
        <dbReference type="EMBL" id="CAE8691950.1"/>
    </source>
</evidence>
<feature type="region of interest" description="Disordered" evidence="1">
    <location>
        <begin position="202"/>
        <end position="256"/>
    </location>
</feature>
<dbReference type="InterPro" id="IPR036440">
    <property type="entry name" value="Peptidase_C15-like_sf"/>
</dbReference>
<dbReference type="EMBL" id="CAJNNW010027549">
    <property type="protein sequence ID" value="CAE8691950.1"/>
    <property type="molecule type" value="Genomic_DNA"/>
</dbReference>
<accession>A0A813JXM9</accession>
<dbReference type="Gene3D" id="3.40.630.20">
    <property type="entry name" value="Peptidase C15, pyroglutamyl peptidase I-like"/>
    <property type="match status" value="1"/>
</dbReference>
<name>A0A813JXM9_POLGL</name>
<gene>
    <name evidence="2" type="ORF">PGLA2088_LOCUS27658</name>
</gene>
<feature type="compositionally biased region" description="Low complexity" evidence="1">
    <location>
        <begin position="218"/>
        <end position="236"/>
    </location>
</feature>
<sequence length="571" mass="62168">MADAAPSPTDSGAPKPENQAKWLTISDNNMMMARNLTRDMLTVVRNNEIVEAASKDATADAANREKEIAKSKVYAQAKAHEAVISVSFKCIQDIEDAILQTEDSLTKLTHERYKGFATLQVCERRQELREKRPASESFRDVLSDALASEKQILDNMRKDLFDMEEQGKKVIEEMLAKRAVLSHDTGARRLVIAHDISSLKPNLAPAAPGSESPKAHHAAPAAGNAADSADLDATTAHAEKPPQSAEEKKKAQQESKEMIEATMKLLERCAQHRHKTFDLCFKAKQACLESRLAMFRSPLEPLGSLLGSRDSSAARNSGTFQAPRSLAKKHNTALATYAQRASAKSCSSLEESLRYARGSLQVLDQLKVPQAKESQALSELRSFGGRSIFGFAYCHVMEDLRFGMEGGVGHAARGARPDYQAAQGGLRCPVIPKLCFQLVLARPSSEVSYERWRSRIETRQRAATAFPEAPFSKSLQTGERPQAVSVYITGFGPFGSVVDNPSSAICRWLRSRQAELLAGGVKACGLDIVEVSAAAASEKSAEARSCTIAVGRWLYVSAEVSTWVMGVGVGL</sequence>
<protein>
    <submittedName>
        <fullName evidence="2">Uncharacterized protein</fullName>
    </submittedName>
</protein>
<feature type="compositionally biased region" description="Basic and acidic residues" evidence="1">
    <location>
        <begin position="237"/>
        <end position="256"/>
    </location>
</feature>
<evidence type="ECO:0000313" key="3">
    <source>
        <dbReference type="Proteomes" id="UP000626109"/>
    </source>
</evidence>
<reference evidence="2" key="1">
    <citation type="submission" date="2021-02" db="EMBL/GenBank/DDBJ databases">
        <authorList>
            <person name="Dougan E. K."/>
            <person name="Rhodes N."/>
            <person name="Thang M."/>
            <person name="Chan C."/>
        </authorList>
    </citation>
    <scope>NUCLEOTIDE SEQUENCE</scope>
</reference>